<dbReference type="AlphaFoldDB" id="A0A2J7Q720"/>
<dbReference type="Proteomes" id="UP000235965">
    <property type="component" value="Unassembled WGS sequence"/>
</dbReference>
<proteinExistence type="predicted"/>
<name>A0A2J7Q720_9NEOP</name>
<organism evidence="1 2">
    <name type="scientific">Cryptotermes secundus</name>
    <dbReference type="NCBI Taxonomy" id="105785"/>
    <lineage>
        <taxon>Eukaryota</taxon>
        <taxon>Metazoa</taxon>
        <taxon>Ecdysozoa</taxon>
        <taxon>Arthropoda</taxon>
        <taxon>Hexapoda</taxon>
        <taxon>Insecta</taxon>
        <taxon>Pterygota</taxon>
        <taxon>Neoptera</taxon>
        <taxon>Polyneoptera</taxon>
        <taxon>Dictyoptera</taxon>
        <taxon>Blattodea</taxon>
        <taxon>Blattoidea</taxon>
        <taxon>Termitoidae</taxon>
        <taxon>Kalotermitidae</taxon>
        <taxon>Cryptotermitinae</taxon>
        <taxon>Cryptotermes</taxon>
    </lineage>
</organism>
<evidence type="ECO:0008006" key="3">
    <source>
        <dbReference type="Google" id="ProtNLM"/>
    </source>
</evidence>
<dbReference type="InterPro" id="IPR036691">
    <property type="entry name" value="Endo/exonu/phosph_ase_sf"/>
</dbReference>
<evidence type="ECO:0000313" key="1">
    <source>
        <dbReference type="EMBL" id="PNF24380.1"/>
    </source>
</evidence>
<accession>A0A2J7Q720</accession>
<dbReference type="Gene3D" id="3.60.10.10">
    <property type="entry name" value="Endonuclease/exonuclease/phosphatase"/>
    <property type="match status" value="1"/>
</dbReference>
<gene>
    <name evidence="1" type="ORF">B7P43_G09657</name>
</gene>
<dbReference type="EMBL" id="NEVH01017447">
    <property type="protein sequence ID" value="PNF24380.1"/>
    <property type="molecule type" value="Genomic_DNA"/>
</dbReference>
<reference evidence="1 2" key="1">
    <citation type="submission" date="2017-12" db="EMBL/GenBank/DDBJ databases">
        <title>Hemimetabolous genomes reveal molecular basis of termite eusociality.</title>
        <authorList>
            <person name="Harrison M.C."/>
            <person name="Jongepier E."/>
            <person name="Robertson H.M."/>
            <person name="Arning N."/>
            <person name="Bitard-Feildel T."/>
            <person name="Chao H."/>
            <person name="Childers C.P."/>
            <person name="Dinh H."/>
            <person name="Doddapaneni H."/>
            <person name="Dugan S."/>
            <person name="Gowin J."/>
            <person name="Greiner C."/>
            <person name="Han Y."/>
            <person name="Hu H."/>
            <person name="Hughes D.S.T."/>
            <person name="Huylmans A.-K."/>
            <person name="Kemena C."/>
            <person name="Kremer L.P.M."/>
            <person name="Lee S.L."/>
            <person name="Lopez-Ezquerra A."/>
            <person name="Mallet L."/>
            <person name="Monroy-Kuhn J.M."/>
            <person name="Moser A."/>
            <person name="Murali S.C."/>
            <person name="Muzny D.M."/>
            <person name="Otani S."/>
            <person name="Piulachs M.-D."/>
            <person name="Poelchau M."/>
            <person name="Qu J."/>
            <person name="Schaub F."/>
            <person name="Wada-Katsumata A."/>
            <person name="Worley K.C."/>
            <person name="Xie Q."/>
            <person name="Ylla G."/>
            <person name="Poulsen M."/>
            <person name="Gibbs R.A."/>
            <person name="Schal C."/>
            <person name="Richards S."/>
            <person name="Belles X."/>
            <person name="Korb J."/>
            <person name="Bornberg-Bauer E."/>
        </authorList>
    </citation>
    <scope>NUCLEOTIDE SEQUENCE [LARGE SCALE GENOMIC DNA]</scope>
    <source>
        <tissue evidence="1">Whole body</tissue>
    </source>
</reference>
<comment type="caution">
    <text evidence="1">The sequence shown here is derived from an EMBL/GenBank/DDBJ whole genome shotgun (WGS) entry which is preliminary data.</text>
</comment>
<dbReference type="SUPFAM" id="SSF56219">
    <property type="entry name" value="DNase I-like"/>
    <property type="match status" value="1"/>
</dbReference>
<protein>
    <recommendedName>
        <fullName evidence="3">Endonuclease/exonuclease/phosphatase domain-containing protein</fullName>
    </recommendedName>
</protein>
<keyword evidence="2" id="KW-1185">Reference proteome</keyword>
<dbReference type="InParanoid" id="A0A2J7Q720"/>
<sequence>MDMRFVTWNVRSLYGVGLLMADAKELSKYKLHLVSIQEVRWDRGGTNPTGEYTFFYGKGNENRLRYSIFIHKRIISEVKMVEFVSDRMSYIIPKGHWCDIIVLNVHAPTEDKIDSMKDRLYKELESVFYKFPKYHMKILLGGFNPIVDREDIYKPTIGNESSHEINSDNGVKVENFAISKSLTVESTMLPHRNIHEFTWTCPDGKTYNQIDHISINVRQHSSILVVVVVVVVVVQGSRL</sequence>
<evidence type="ECO:0000313" key="2">
    <source>
        <dbReference type="Proteomes" id="UP000235965"/>
    </source>
</evidence>